<keyword evidence="5" id="KW-0805">Transcription regulation</keyword>
<evidence type="ECO:0000313" key="9">
    <source>
        <dbReference type="EMBL" id="RVW14848.1"/>
    </source>
</evidence>
<gene>
    <name evidence="9" type="primary">GRF8_0</name>
    <name evidence="9" type="ORF">CK203_072206</name>
</gene>
<feature type="domain" description="QLQ" evidence="7">
    <location>
        <begin position="222"/>
        <end position="257"/>
    </location>
</feature>
<comment type="caution">
    <text evidence="4">Lacks conserved residue(s) required for the propagation of feature annotation.</text>
</comment>
<dbReference type="Pfam" id="PF08879">
    <property type="entry name" value="WRC"/>
    <property type="match status" value="1"/>
</dbReference>
<evidence type="ECO:0000256" key="1">
    <source>
        <dbReference type="ARBA" id="ARBA00004123"/>
    </source>
</evidence>
<keyword evidence="3 5" id="KW-0539">Nucleus</keyword>
<dbReference type="GO" id="GO:0005634">
    <property type="term" value="C:nucleus"/>
    <property type="evidence" value="ECO:0007669"/>
    <property type="project" value="UniProtKB-SubCell"/>
</dbReference>
<evidence type="ECO:0000256" key="6">
    <source>
        <dbReference type="SAM" id="MobiDB-lite"/>
    </source>
</evidence>
<evidence type="ECO:0000256" key="4">
    <source>
        <dbReference type="PROSITE-ProRule" id="PRU01002"/>
    </source>
</evidence>
<organism evidence="9 10">
    <name type="scientific">Vitis vinifera</name>
    <name type="common">Grape</name>
    <dbReference type="NCBI Taxonomy" id="29760"/>
    <lineage>
        <taxon>Eukaryota</taxon>
        <taxon>Viridiplantae</taxon>
        <taxon>Streptophyta</taxon>
        <taxon>Embryophyta</taxon>
        <taxon>Tracheophyta</taxon>
        <taxon>Spermatophyta</taxon>
        <taxon>Magnoliopsida</taxon>
        <taxon>eudicotyledons</taxon>
        <taxon>Gunneridae</taxon>
        <taxon>Pentapetalae</taxon>
        <taxon>rosids</taxon>
        <taxon>Vitales</taxon>
        <taxon>Vitaceae</taxon>
        <taxon>Viteae</taxon>
        <taxon>Vitis</taxon>
    </lineage>
</organism>
<dbReference type="PANTHER" id="PTHR31602:SF3">
    <property type="entry name" value="GROWTH-REGULATING FACTOR 8"/>
    <property type="match status" value="1"/>
</dbReference>
<comment type="subcellular location">
    <subcellularLocation>
        <location evidence="1 5">Nucleus</location>
    </subcellularLocation>
</comment>
<comment type="caution">
    <text evidence="9">The sequence shown here is derived from an EMBL/GenBank/DDBJ whole genome shotgun (WGS) entry which is preliminary data.</text>
</comment>
<evidence type="ECO:0000313" key="10">
    <source>
        <dbReference type="Proteomes" id="UP000288805"/>
    </source>
</evidence>
<name>A0A438BV96_VITVI</name>
<dbReference type="GO" id="GO:0006355">
    <property type="term" value="P:regulation of DNA-templated transcription"/>
    <property type="evidence" value="ECO:0007669"/>
    <property type="project" value="InterPro"/>
</dbReference>
<comment type="similarity">
    <text evidence="2 5">Belongs to the GRF family.</text>
</comment>
<sequence>MPKMANVVTHGKRLHSNGPNLLQTHHLTRRALLPNHFASVARAKSKVKVLRQWVEDMEEERMLEAWEAKESSRGPKGKGGSGLRMAAPLLHPLILEMGSGDKGGFLERCDVSLGLKMQSSDCKRMMLMPHQYSCHYQCDGSGGGGGDGGGGGGDGGGGGGGGDGGPIFCNTSNLVASMSDIYDVVGAGAGAGAAVPRTLHPFTTDTSIFKSTGGMAASLRVPFTAAQWQELERQTIIYKYMMASVPIPPELLIPISRSLSDVTASHSNRNLLLLNFIFLVLNFNLFSGFAVPNSSDPEPWRCRRTDGKKWRCSRDVAPDQKSHLLNQTEGHHTSAFTTLASAPPYGQVRCPEWFTKGDTVHQQWQQLMLQSKHGVKRNSPSCDKNVSVFKQRYDGEPLYSSSFSELSAAHGVQTQRLNHQCGLLLSPKLASFQDTNLNQGETQTARDFIDAWSTAERGGDSDINEICNSKCPVSSRGKLPLSSLTLSMCGGDGSNEKSSLHGELSPGVMDLERENGGCFKSQPLNWMNPVPWMASPPGGPLAEALCLGMASTVKPPSNSASVHGGSSSTTTTSSSSRSSCGDGNQGLNLIN</sequence>
<feature type="region of interest" description="Disordered" evidence="6">
    <location>
        <begin position="556"/>
        <end position="591"/>
    </location>
</feature>
<evidence type="ECO:0000256" key="3">
    <source>
        <dbReference type="ARBA" id="ARBA00023242"/>
    </source>
</evidence>
<evidence type="ECO:0000256" key="5">
    <source>
        <dbReference type="RuleBase" id="RU367127"/>
    </source>
</evidence>
<reference evidence="9 10" key="1">
    <citation type="journal article" date="2018" name="PLoS Genet.">
        <title>Population sequencing reveals clonal diversity and ancestral inbreeding in the grapevine cultivar Chardonnay.</title>
        <authorList>
            <person name="Roach M.J."/>
            <person name="Johnson D.L."/>
            <person name="Bohlmann J."/>
            <person name="van Vuuren H.J."/>
            <person name="Jones S.J."/>
            <person name="Pretorius I.S."/>
            <person name="Schmidt S.A."/>
            <person name="Borneman A.R."/>
        </authorList>
    </citation>
    <scope>NUCLEOTIDE SEQUENCE [LARGE SCALE GENOMIC DNA]</scope>
    <source>
        <strain evidence="10">cv. Chardonnay</strain>
        <tissue evidence="9">Leaf</tissue>
    </source>
</reference>
<dbReference type="GO" id="GO:0006351">
    <property type="term" value="P:DNA-templated transcription"/>
    <property type="evidence" value="ECO:0007669"/>
    <property type="project" value="UniProtKB-UniRule"/>
</dbReference>
<proteinExistence type="inferred from homology"/>
<dbReference type="EMBL" id="QGNW01002610">
    <property type="protein sequence ID" value="RVW14848.1"/>
    <property type="molecule type" value="Genomic_DNA"/>
</dbReference>
<dbReference type="PROSITE" id="PS51667">
    <property type="entry name" value="WRC"/>
    <property type="match status" value="1"/>
</dbReference>
<dbReference type="InterPro" id="IPR014977">
    <property type="entry name" value="WRC_dom"/>
</dbReference>
<comment type="domain">
    <text evidence="5">The QLQ domain and WRC domain may be involved in protein-protein interaction and DNA-binding, respectively.</text>
</comment>
<evidence type="ECO:0000256" key="2">
    <source>
        <dbReference type="ARBA" id="ARBA00008122"/>
    </source>
</evidence>
<dbReference type="AlphaFoldDB" id="A0A438BV96"/>
<dbReference type="Proteomes" id="UP000288805">
    <property type="component" value="Unassembled WGS sequence"/>
</dbReference>
<comment type="function">
    <text evidence="5">Transcription activator.</text>
</comment>
<feature type="region of interest" description="Disordered" evidence="6">
    <location>
        <begin position="1"/>
        <end position="20"/>
    </location>
</feature>
<dbReference type="SMART" id="SM00951">
    <property type="entry name" value="QLQ"/>
    <property type="match status" value="1"/>
</dbReference>
<protein>
    <recommendedName>
        <fullName evidence="5">Growth-regulating factor</fullName>
    </recommendedName>
</protein>
<keyword evidence="5" id="KW-0010">Activator</keyword>
<evidence type="ECO:0000259" key="8">
    <source>
        <dbReference type="PROSITE" id="PS51667"/>
    </source>
</evidence>
<evidence type="ECO:0000259" key="7">
    <source>
        <dbReference type="PROSITE" id="PS51666"/>
    </source>
</evidence>
<accession>A0A438BV96</accession>
<dbReference type="GO" id="GO:0099402">
    <property type="term" value="P:plant organ development"/>
    <property type="evidence" value="ECO:0007669"/>
    <property type="project" value="UniProtKB-ARBA"/>
</dbReference>
<dbReference type="Pfam" id="PF08880">
    <property type="entry name" value="QLQ"/>
    <property type="match status" value="1"/>
</dbReference>
<keyword evidence="5" id="KW-0804">Transcription</keyword>
<dbReference type="GO" id="GO:0005524">
    <property type="term" value="F:ATP binding"/>
    <property type="evidence" value="ECO:0007669"/>
    <property type="project" value="UniProtKB-UniRule"/>
</dbReference>
<dbReference type="PROSITE" id="PS51666">
    <property type="entry name" value="QLQ"/>
    <property type="match status" value="1"/>
</dbReference>
<dbReference type="PANTHER" id="PTHR31602">
    <property type="entry name" value="GROWTH-REGULATING FACTOR 5"/>
    <property type="match status" value="1"/>
</dbReference>
<feature type="domain" description="WRC" evidence="8">
    <location>
        <begin position="296"/>
        <end position="342"/>
    </location>
</feature>
<dbReference type="InterPro" id="IPR014978">
    <property type="entry name" value="Gln-Leu-Gln_QLQ"/>
</dbReference>
<feature type="compositionally biased region" description="Low complexity" evidence="6">
    <location>
        <begin position="557"/>
        <end position="582"/>
    </location>
</feature>
<dbReference type="InterPro" id="IPR031137">
    <property type="entry name" value="GRF"/>
</dbReference>